<dbReference type="SUPFAM" id="SSF81296">
    <property type="entry name" value="E set domains"/>
    <property type="match status" value="1"/>
</dbReference>
<dbReference type="Proteomes" id="UP000671908">
    <property type="component" value="Chromosome"/>
</dbReference>
<proteinExistence type="predicted"/>
<dbReference type="Gene3D" id="2.60.40.10">
    <property type="entry name" value="Immunoglobulins"/>
    <property type="match status" value="2"/>
</dbReference>
<dbReference type="Gene3D" id="2.60.40.650">
    <property type="match status" value="1"/>
</dbReference>
<dbReference type="InterPro" id="IPR014756">
    <property type="entry name" value="Ig_E-set"/>
</dbReference>
<dbReference type="Pfam" id="PF17957">
    <property type="entry name" value="Big_7"/>
    <property type="match status" value="2"/>
</dbReference>
<keyword evidence="3" id="KW-1185">Reference proteome</keyword>
<feature type="signal peptide" evidence="1">
    <location>
        <begin position="1"/>
        <end position="18"/>
    </location>
</feature>
<feature type="chain" id="PRO_5037422963" description="BNR domain protein" evidence="1">
    <location>
        <begin position="19"/>
        <end position="1534"/>
    </location>
</feature>
<gene>
    <name evidence="2" type="ORF">HRQ91_03410</name>
</gene>
<sequence length="1534" mass="166880">MKKSLFLVLMSFSLVVFARDVTERDVKQKSVWHEEFDISDKKGGKYNFVVTVTGKNGKQQLAGPANIFIDPASDLPVVSITNPNTNIDVTGNLNIVGTCVDDDGVGYVELILDGNTERPVRAEGKEFWSYYLDTSNMKEGLHTIEARGVDINGLSGKPLFLQWSFNPHGPVSEITNQSIGALLSKVVKLEGTVSDGNGIKSLFYSLDGGQRFKEIKLNRKKEGVSFLLEIDTRKLADGPTVIWFKSVDMWRSEGIYTYMFFVDNTAPEVSIVYPAEGDEPNGVFSVAGFVRDAVSVGEVLWTADNQSGSFDLTPGNPYWVKELDTTANRSSSIRFTVTARDLAGNTTTVQKNIKLNQNADKPVLVLQSPSADTVARDRGSVVLRGIATDDDAVESVIYSFDAGPEQTIQTRGVFCAILDENERLSAGKHTVTVRAVDKYGVSGNPVTVTFNAEGPAGSFSDARIRVSGREPEPVHYGMQLDPSLKPVYETSVSADCGIAYVSWTLKPESGAVITGERKNSSSSPKIDLSIPLSAVPAGSLSVEISASDKYGRTLTQNTVLGIMNYSREGGASEVSVPAEPIAPPSSDTAIPILVVTAPENLSYTGSSVNIRGTADDEGGIERVDYSYDGGISWTPCNIERTKGTDAGAVFSATINLLSEDGLVPINIRAADKTGNEAFAFLALYKDTAPPVVEMVLPLSSDTVNGATTLAFKVSDNDHLAKAEYIPPSGDSASTSAAANAGTSAARTGITPANTAAASSTASGAAVRKDIPLSSLVNVMVGTDSYPISSGMNFVFTDAAGNEAFVRSVPFTIDAASDMPRVEMHMPPENAVETYDFTVSGVIYDDDGPSNCYYKIDDGQWIELTNNSSNFNFTVPISALSDNEHVLTVYAVDRNGVKGEETTRKFRVSLNEPEGEVINPSFDKTVSRDVLIEGTAHDKNGIEKVMVSLDNGNTYHDAAGKEKWSFRFDSRIISDGSHVVFYKIYDSYGIQGLYSSLINIDNTAPEISLVSPVDGTRTSGTVFFSGYTIDNIKLTELNIAVHSLDKAFPSAAAGKFSNIQLEPFMLISKPVDVSALDDGFYNFEIIGKDAAGNETRVTRNVHVDKAFPSAAIGILYPLTGSYVNGRFNIAAKIETQETVESLVLIMDGIVLEKSEITDAGYCQFELGPEKVSEGIHTYKIQASLADGKIAVSAEQELNYSPYGPWIMLEKFVLGDFAIGRPYVTGKAGYFVSDEEKAYVNSKEAFPEEKNAFKEKSVEYIELSLDNGKTFKNISKKESWKYRIETDYLTEGYHFMLVRAVMKDGSTAVLNTMVQIDKSMPSVLLISPTEGGRYNQKISFDGLADGKRGLKEVKLALRDGDKMMYGIPGFIQGLYFDIHFWGATLFDVGVGVSFFDDNVKLQFQYGQLTQSQRNMIKGSPFRYGGNVIGTKILANVASMPFHYFFGPDFTWLSANVALGANFSRFDNTNSGKAQILSAILAQLEFPRMTFEQLKKFRTMSFYTEFQLWFIPTDISEADGVKNIVPQVGVGIRLNVF</sequence>
<protein>
    <recommendedName>
        <fullName evidence="4">BNR domain protein</fullName>
    </recommendedName>
</protein>
<dbReference type="RefSeq" id="WP_210120270.1">
    <property type="nucleotide sequence ID" value="NZ_CP054142.1"/>
</dbReference>
<reference evidence="2 3" key="1">
    <citation type="journal article" date="2021" name="Microbiol. Resour. Announc.">
        <title>Complete Genome Sequences of Three Human Oral Treponema parvum Isolates.</title>
        <authorList>
            <person name="Zeng H."/>
            <person name="Watt R.M."/>
        </authorList>
    </citation>
    <scope>NUCLEOTIDE SEQUENCE [LARGE SCALE GENOMIC DNA]</scope>
    <source>
        <strain evidence="2 3">ATCC 700770</strain>
    </source>
</reference>
<accession>A0A975F3F0</accession>
<name>A0A975F3F0_9SPIR</name>
<evidence type="ECO:0000256" key="1">
    <source>
        <dbReference type="SAM" id="SignalP"/>
    </source>
</evidence>
<dbReference type="EMBL" id="CP054142">
    <property type="protein sequence ID" value="QTQ13581.1"/>
    <property type="molecule type" value="Genomic_DNA"/>
</dbReference>
<keyword evidence="1" id="KW-0732">Signal</keyword>
<evidence type="ECO:0000313" key="2">
    <source>
        <dbReference type="EMBL" id="QTQ13581.1"/>
    </source>
</evidence>
<organism evidence="2 3">
    <name type="scientific">Treponema parvum</name>
    <dbReference type="NCBI Taxonomy" id="138851"/>
    <lineage>
        <taxon>Bacteria</taxon>
        <taxon>Pseudomonadati</taxon>
        <taxon>Spirochaetota</taxon>
        <taxon>Spirochaetia</taxon>
        <taxon>Spirochaetales</taxon>
        <taxon>Treponemataceae</taxon>
        <taxon>Treponema</taxon>
    </lineage>
</organism>
<dbReference type="InterPro" id="IPR013783">
    <property type="entry name" value="Ig-like_fold"/>
</dbReference>
<dbReference type="KEGG" id="tpav:HRQ91_03410"/>
<evidence type="ECO:0008006" key="4">
    <source>
        <dbReference type="Google" id="ProtNLM"/>
    </source>
</evidence>
<evidence type="ECO:0000313" key="3">
    <source>
        <dbReference type="Proteomes" id="UP000671908"/>
    </source>
</evidence>